<protein>
    <submittedName>
        <fullName evidence="2">Uncharacterized protein</fullName>
    </submittedName>
</protein>
<evidence type="ECO:0000313" key="3">
    <source>
        <dbReference type="Proteomes" id="UP001551011"/>
    </source>
</evidence>
<proteinExistence type="predicted"/>
<dbReference type="RefSeq" id="WP_359255991.1">
    <property type="nucleotide sequence ID" value="NZ_JBFAEG010000008.1"/>
</dbReference>
<organism evidence="2 3">
    <name type="scientific">Streptomyces flaveolus</name>
    <dbReference type="NCBI Taxonomy" id="67297"/>
    <lineage>
        <taxon>Bacteria</taxon>
        <taxon>Bacillati</taxon>
        <taxon>Actinomycetota</taxon>
        <taxon>Actinomycetes</taxon>
        <taxon>Kitasatosporales</taxon>
        <taxon>Streptomycetaceae</taxon>
        <taxon>Streptomyces</taxon>
    </lineage>
</organism>
<dbReference type="EMBL" id="JBFAEG010000008">
    <property type="protein sequence ID" value="MEU5707738.1"/>
    <property type="molecule type" value="Genomic_DNA"/>
</dbReference>
<gene>
    <name evidence="2" type="ORF">AB0H04_12785</name>
</gene>
<accession>A0ABV3A731</accession>
<keyword evidence="3" id="KW-1185">Reference proteome</keyword>
<feature type="compositionally biased region" description="Low complexity" evidence="1">
    <location>
        <begin position="8"/>
        <end position="19"/>
    </location>
</feature>
<feature type="region of interest" description="Disordered" evidence="1">
    <location>
        <begin position="42"/>
        <end position="78"/>
    </location>
</feature>
<evidence type="ECO:0000313" key="2">
    <source>
        <dbReference type="EMBL" id="MEU5707738.1"/>
    </source>
</evidence>
<reference evidence="2 3" key="1">
    <citation type="submission" date="2024-06" db="EMBL/GenBank/DDBJ databases">
        <title>The Natural Products Discovery Center: Release of the First 8490 Sequenced Strains for Exploring Actinobacteria Biosynthetic Diversity.</title>
        <authorList>
            <person name="Kalkreuter E."/>
            <person name="Kautsar S.A."/>
            <person name="Yang D."/>
            <person name="Bader C.D."/>
            <person name="Teijaro C.N."/>
            <person name="Fluegel L."/>
            <person name="Davis C.M."/>
            <person name="Simpson J.R."/>
            <person name="Lauterbach L."/>
            <person name="Steele A.D."/>
            <person name="Gui C."/>
            <person name="Meng S."/>
            <person name="Li G."/>
            <person name="Viehrig K."/>
            <person name="Ye F."/>
            <person name="Su P."/>
            <person name="Kiefer A.F."/>
            <person name="Nichols A."/>
            <person name="Cepeda A.J."/>
            <person name="Yan W."/>
            <person name="Fan B."/>
            <person name="Jiang Y."/>
            <person name="Adhikari A."/>
            <person name="Zheng C.-J."/>
            <person name="Schuster L."/>
            <person name="Cowan T.M."/>
            <person name="Smanski M.J."/>
            <person name="Chevrette M.G."/>
            <person name="De Carvalho L.P.S."/>
            <person name="Shen B."/>
        </authorList>
    </citation>
    <scope>NUCLEOTIDE SEQUENCE [LARGE SCALE GENOMIC DNA]</scope>
    <source>
        <strain evidence="2 3">NPDC020594</strain>
    </source>
</reference>
<feature type="compositionally biased region" description="Low complexity" evidence="1">
    <location>
        <begin position="42"/>
        <end position="53"/>
    </location>
</feature>
<comment type="caution">
    <text evidence="2">The sequence shown here is derived from an EMBL/GenBank/DDBJ whole genome shotgun (WGS) entry which is preliminary data.</text>
</comment>
<evidence type="ECO:0000256" key="1">
    <source>
        <dbReference type="SAM" id="MobiDB-lite"/>
    </source>
</evidence>
<name>A0ABV3A731_9ACTN</name>
<sequence>MKSRPADAPGASGLPGRGRLPPPAERGATIIPDRVVARIAARAARAAQAQRAALPPGGQGTAPDASATTRGGSARLHT</sequence>
<feature type="region of interest" description="Disordered" evidence="1">
    <location>
        <begin position="1"/>
        <end position="28"/>
    </location>
</feature>
<dbReference type="Proteomes" id="UP001551011">
    <property type="component" value="Unassembled WGS sequence"/>
</dbReference>